<dbReference type="Proteomes" id="UP001257914">
    <property type="component" value="Unassembled WGS sequence"/>
</dbReference>
<evidence type="ECO:0000313" key="1">
    <source>
        <dbReference type="EMBL" id="MDU0114412.1"/>
    </source>
</evidence>
<dbReference type="RefSeq" id="WP_216054907.1">
    <property type="nucleotide sequence ID" value="NZ_JAWCUA010000010.1"/>
</dbReference>
<keyword evidence="1" id="KW-0966">Cell projection</keyword>
<evidence type="ECO:0000313" key="2">
    <source>
        <dbReference type="Proteomes" id="UP001257914"/>
    </source>
</evidence>
<name>A0ABU3R416_9GAMM</name>
<accession>A0ABU3R416</accession>
<protein>
    <submittedName>
        <fullName evidence="1">Flagellar export chaperone FlgN</fullName>
    </submittedName>
</protein>
<proteinExistence type="predicted"/>
<keyword evidence="2" id="KW-1185">Reference proteome</keyword>
<organism evidence="1 2">
    <name type="scientific">Psychrosphaera aquimarina</name>
    <dbReference type="NCBI Taxonomy" id="2044854"/>
    <lineage>
        <taxon>Bacteria</taxon>
        <taxon>Pseudomonadati</taxon>
        <taxon>Pseudomonadota</taxon>
        <taxon>Gammaproteobacteria</taxon>
        <taxon>Alteromonadales</taxon>
        <taxon>Pseudoalteromonadaceae</taxon>
        <taxon>Psychrosphaera</taxon>
    </lineage>
</organism>
<keyword evidence="1" id="KW-0969">Cilium</keyword>
<comment type="caution">
    <text evidence="1">The sequence shown here is derived from an EMBL/GenBank/DDBJ whole genome shotgun (WGS) entry which is preliminary data.</text>
</comment>
<reference evidence="1 2" key="1">
    <citation type="submission" date="2023-10" db="EMBL/GenBank/DDBJ databases">
        <title>Psychrosphaera aquimaarina strain SW33 isolated from seawater.</title>
        <authorList>
            <person name="Bayburt H."/>
            <person name="Kim J.M."/>
            <person name="Choi B.J."/>
            <person name="Jeon C.O."/>
        </authorList>
    </citation>
    <scope>NUCLEOTIDE SEQUENCE [LARGE SCALE GENOMIC DNA]</scope>
    <source>
        <strain evidence="1 2">KCTC 52743</strain>
    </source>
</reference>
<dbReference type="EMBL" id="JAWCUA010000010">
    <property type="protein sequence ID" value="MDU0114412.1"/>
    <property type="molecule type" value="Genomic_DNA"/>
</dbReference>
<keyword evidence="1" id="KW-0282">Flagellum</keyword>
<gene>
    <name evidence="1" type="primary">flgN</name>
    <name evidence="1" type="ORF">RT723_15725</name>
</gene>
<sequence length="146" mass="16377">MSDVNDLLPQVTKQFTTQKLRLQQMLSILDEELEAVKNRDGNLILDISKKKELQLEAITSADSQLNKEKYVEVIKTTPLLSTLKSEIKDLLLQCQHLNEVIYLTATQNQIAIEQVKQLLIGGSKNTTYNAHGQKNTNSSIGRGLKA</sequence>